<dbReference type="STRING" id="1703345.A3860_32740"/>
<evidence type="ECO:0000313" key="1">
    <source>
        <dbReference type="EMBL" id="OQP60584.1"/>
    </source>
</evidence>
<keyword evidence="2" id="KW-1185">Reference proteome</keyword>
<dbReference type="AlphaFoldDB" id="A0A1V9FQF1"/>
<protein>
    <submittedName>
        <fullName evidence="1">Phage tail protein</fullName>
    </submittedName>
</protein>
<organism evidence="1 2">
    <name type="scientific">Niastella vici</name>
    <dbReference type="NCBI Taxonomy" id="1703345"/>
    <lineage>
        <taxon>Bacteria</taxon>
        <taxon>Pseudomonadati</taxon>
        <taxon>Bacteroidota</taxon>
        <taxon>Chitinophagia</taxon>
        <taxon>Chitinophagales</taxon>
        <taxon>Chitinophagaceae</taxon>
        <taxon>Niastella</taxon>
    </lineage>
</organism>
<dbReference type="PANTHER" id="PTHR38009:SF1">
    <property type="entry name" value="CONSERVED HYPOTHETICAL PHAGE TAIL PROTEIN"/>
    <property type="match status" value="1"/>
</dbReference>
<dbReference type="Proteomes" id="UP000192796">
    <property type="component" value="Unassembled WGS sequence"/>
</dbReference>
<comment type="caution">
    <text evidence="1">The sequence shown here is derived from an EMBL/GenBank/DDBJ whole genome shotgun (WGS) entry which is preliminary data.</text>
</comment>
<dbReference type="PANTHER" id="PTHR38009">
    <property type="entry name" value="CONSERVED HYPOTHETICAL PHAGE TAIL PROTEIN"/>
    <property type="match status" value="1"/>
</dbReference>
<gene>
    <name evidence="1" type="ORF">A3860_32740</name>
</gene>
<dbReference type="NCBIfam" id="TIGR02241">
    <property type="entry name" value="conserved hypothetical phage tail region protein"/>
    <property type="match status" value="1"/>
</dbReference>
<name>A0A1V9FQF1_9BACT</name>
<reference evidence="1 2" key="1">
    <citation type="submission" date="2016-03" db="EMBL/GenBank/DDBJ databases">
        <title>Niastella vici sp. nov., isolated from farmland soil.</title>
        <authorList>
            <person name="Chen L."/>
            <person name="Wang D."/>
            <person name="Yang S."/>
            <person name="Wang G."/>
        </authorList>
    </citation>
    <scope>NUCLEOTIDE SEQUENCE [LARGE SCALE GENOMIC DNA]</scope>
    <source>
        <strain evidence="1 2">DJ57</strain>
    </source>
</reference>
<proteinExistence type="predicted"/>
<sequence length="154" mass="17741">MADDPKKTYPLPKFHFQLDWGGTRIGFTEVSGLDFETKVIEYREGSSPQFNKTKQPGLTEYKNITLKRGTFAGDFEFFEQWKKTMMFQEGKEKFRRDVTIRLLDEEHKPVISWSVAKAWPTKVTSSDLKADASEIAIESMELAHEGLTIVEAKK</sequence>
<evidence type="ECO:0000313" key="2">
    <source>
        <dbReference type="Proteomes" id="UP000192796"/>
    </source>
</evidence>
<dbReference type="Pfam" id="PF06841">
    <property type="entry name" value="Phage_T4_gp19"/>
    <property type="match status" value="1"/>
</dbReference>
<dbReference type="EMBL" id="LVYD01000060">
    <property type="protein sequence ID" value="OQP60584.1"/>
    <property type="molecule type" value="Genomic_DNA"/>
</dbReference>
<dbReference type="InterPro" id="IPR011747">
    <property type="entry name" value="CHP02241"/>
</dbReference>
<dbReference type="InterPro" id="IPR010667">
    <property type="entry name" value="Phage_T4_Gp19"/>
</dbReference>
<accession>A0A1V9FQF1</accession>
<dbReference type="GO" id="GO:0005198">
    <property type="term" value="F:structural molecule activity"/>
    <property type="evidence" value="ECO:0007669"/>
    <property type="project" value="InterPro"/>
</dbReference>
<dbReference type="OrthoDB" id="73314at2"/>
<dbReference type="RefSeq" id="WP_081152707.1">
    <property type="nucleotide sequence ID" value="NZ_LVYD01000060.1"/>
</dbReference>